<protein>
    <submittedName>
        <fullName evidence="2">Uncharacterized protein</fullName>
    </submittedName>
</protein>
<feature type="transmembrane region" description="Helical" evidence="1">
    <location>
        <begin position="12"/>
        <end position="33"/>
    </location>
</feature>
<dbReference type="RefSeq" id="WP_262392156.1">
    <property type="nucleotide sequence ID" value="NZ_BEXB01000004.1"/>
</dbReference>
<comment type="caution">
    <text evidence="2">The sequence shown here is derived from an EMBL/GenBank/DDBJ whole genome shotgun (WGS) entry which is preliminary data.</text>
</comment>
<dbReference type="Proteomes" id="UP000319716">
    <property type="component" value="Unassembled WGS sequence"/>
</dbReference>
<keyword evidence="1" id="KW-1133">Transmembrane helix</keyword>
<reference evidence="2 3" key="1">
    <citation type="submission" date="2017-11" db="EMBL/GenBank/DDBJ databases">
        <title>Draft Genome Sequence of Sporolactobacillus inulinus NBRC 111894 Isolated from Koso, a Japanese Sugar-Vegetable Fermented Beverage.</title>
        <authorList>
            <person name="Chiou T.Y."/>
            <person name="Oshima K."/>
            <person name="Suda W."/>
            <person name="Hattori M."/>
            <person name="Takahashi T."/>
        </authorList>
    </citation>
    <scope>NUCLEOTIDE SEQUENCE [LARGE SCALE GENOMIC DNA]</scope>
    <source>
        <strain evidence="2 3">NBRC111894</strain>
    </source>
</reference>
<keyword evidence="1" id="KW-0812">Transmembrane</keyword>
<keyword evidence="1" id="KW-0472">Membrane</keyword>
<dbReference type="AlphaFoldDB" id="A0A4Y1Z8H3"/>
<sequence>MGSLGVMIGAFLPSYGMAVLYSIVAVTGMGCFYQSLHRNQTVQGTPISREE</sequence>
<organism evidence="2 3">
    <name type="scientific">Sporolactobacillus inulinus</name>
    <dbReference type="NCBI Taxonomy" id="2078"/>
    <lineage>
        <taxon>Bacteria</taxon>
        <taxon>Bacillati</taxon>
        <taxon>Bacillota</taxon>
        <taxon>Bacilli</taxon>
        <taxon>Bacillales</taxon>
        <taxon>Sporolactobacillaceae</taxon>
        <taxon>Sporolactobacillus</taxon>
    </lineage>
</organism>
<dbReference type="EMBL" id="BEXB01000004">
    <property type="protein sequence ID" value="GAY75228.1"/>
    <property type="molecule type" value="Genomic_DNA"/>
</dbReference>
<proteinExistence type="predicted"/>
<gene>
    <name evidence="2" type="ORF">NBRC111894_782</name>
</gene>
<name>A0A4Y1Z8H3_9BACL</name>
<evidence type="ECO:0000313" key="2">
    <source>
        <dbReference type="EMBL" id="GAY75228.1"/>
    </source>
</evidence>
<evidence type="ECO:0000313" key="3">
    <source>
        <dbReference type="Proteomes" id="UP000319716"/>
    </source>
</evidence>
<evidence type="ECO:0000256" key="1">
    <source>
        <dbReference type="SAM" id="Phobius"/>
    </source>
</evidence>
<accession>A0A4Y1Z8H3</accession>